<organism evidence="2 3">
    <name type="scientific">Portunus trituberculatus</name>
    <name type="common">Swimming crab</name>
    <name type="synonym">Neptunus trituberculatus</name>
    <dbReference type="NCBI Taxonomy" id="210409"/>
    <lineage>
        <taxon>Eukaryota</taxon>
        <taxon>Metazoa</taxon>
        <taxon>Ecdysozoa</taxon>
        <taxon>Arthropoda</taxon>
        <taxon>Crustacea</taxon>
        <taxon>Multicrustacea</taxon>
        <taxon>Malacostraca</taxon>
        <taxon>Eumalacostraca</taxon>
        <taxon>Eucarida</taxon>
        <taxon>Decapoda</taxon>
        <taxon>Pleocyemata</taxon>
        <taxon>Brachyura</taxon>
        <taxon>Eubrachyura</taxon>
        <taxon>Portunoidea</taxon>
        <taxon>Portunidae</taxon>
        <taxon>Portuninae</taxon>
        <taxon>Portunus</taxon>
    </lineage>
</organism>
<evidence type="ECO:0000313" key="3">
    <source>
        <dbReference type="Proteomes" id="UP000324222"/>
    </source>
</evidence>
<keyword evidence="1" id="KW-0812">Transmembrane</keyword>
<dbReference type="Proteomes" id="UP000324222">
    <property type="component" value="Unassembled WGS sequence"/>
</dbReference>
<keyword evidence="1" id="KW-1133">Transmembrane helix</keyword>
<keyword evidence="1" id="KW-0472">Membrane</keyword>
<dbReference type="EMBL" id="VSRR010013920">
    <property type="protein sequence ID" value="MPC56411.1"/>
    <property type="molecule type" value="Genomic_DNA"/>
</dbReference>
<evidence type="ECO:0000313" key="2">
    <source>
        <dbReference type="EMBL" id="MPC56411.1"/>
    </source>
</evidence>
<evidence type="ECO:0000256" key="1">
    <source>
        <dbReference type="SAM" id="Phobius"/>
    </source>
</evidence>
<protein>
    <submittedName>
        <fullName evidence="2">Uncharacterized protein</fullName>
    </submittedName>
</protein>
<reference evidence="2 3" key="1">
    <citation type="submission" date="2019-05" db="EMBL/GenBank/DDBJ databases">
        <title>Another draft genome of Portunus trituberculatus and its Hox gene families provides insights of decapod evolution.</title>
        <authorList>
            <person name="Jeong J.-H."/>
            <person name="Song I."/>
            <person name="Kim S."/>
            <person name="Choi T."/>
            <person name="Kim D."/>
            <person name="Ryu S."/>
            <person name="Kim W."/>
        </authorList>
    </citation>
    <scope>NUCLEOTIDE SEQUENCE [LARGE SCALE GENOMIC DNA]</scope>
    <source>
        <tissue evidence="2">Muscle</tissue>
    </source>
</reference>
<comment type="caution">
    <text evidence="2">The sequence shown here is derived from an EMBL/GenBank/DDBJ whole genome shotgun (WGS) entry which is preliminary data.</text>
</comment>
<dbReference type="AlphaFoldDB" id="A0A5B7G8S4"/>
<gene>
    <name evidence="2" type="ORF">E2C01_050372</name>
</gene>
<name>A0A5B7G8S4_PORTR</name>
<sequence length="88" mass="9598">MLQHPSLRDSFSLHEQPITVLLQISLRNRADLFDQPGHPTIKHRTTPYEAISPAGGSAVPLAAYLGTISSVPSMVTLLAWVPVSPSRR</sequence>
<keyword evidence="3" id="KW-1185">Reference proteome</keyword>
<feature type="transmembrane region" description="Helical" evidence="1">
    <location>
        <begin position="61"/>
        <end position="83"/>
    </location>
</feature>
<proteinExistence type="predicted"/>
<accession>A0A5B7G8S4</accession>